<reference evidence="2 3" key="1">
    <citation type="submission" date="2019-05" db="EMBL/GenBank/DDBJ databases">
        <title>Microbulbifer harenosus sp. nov., an alginate-degrading bacterium isolated from coastal sand.</title>
        <authorList>
            <person name="Huang H."/>
            <person name="Mo K."/>
            <person name="Bao S."/>
        </authorList>
    </citation>
    <scope>NUCLEOTIDE SEQUENCE [LARGE SCALE GENOMIC DNA]</scope>
    <source>
        <strain evidence="2 3">HB161719</strain>
    </source>
</reference>
<dbReference type="EMBL" id="VANI01000001">
    <property type="protein sequence ID" value="TLM80037.1"/>
    <property type="molecule type" value="Genomic_DNA"/>
</dbReference>
<protein>
    <recommendedName>
        <fullName evidence="1">Pilus assembly protein E-set like domain-containing protein</fullName>
    </recommendedName>
</protein>
<feature type="domain" description="Pilus assembly protein E-set like" evidence="1">
    <location>
        <begin position="143"/>
        <end position="209"/>
    </location>
</feature>
<dbReference type="Proteomes" id="UP000306791">
    <property type="component" value="Unassembled WGS sequence"/>
</dbReference>
<gene>
    <name evidence="2" type="ORF">FDY93_01045</name>
</gene>
<accession>A0ABY2UN47</accession>
<organism evidence="2 3">
    <name type="scientific">Microbulbifer harenosus</name>
    <dbReference type="NCBI Taxonomy" id="2576840"/>
    <lineage>
        <taxon>Bacteria</taxon>
        <taxon>Pseudomonadati</taxon>
        <taxon>Pseudomonadota</taxon>
        <taxon>Gammaproteobacteria</taxon>
        <taxon>Cellvibrionales</taxon>
        <taxon>Microbulbiferaceae</taxon>
        <taxon>Microbulbifer</taxon>
    </lineage>
</organism>
<sequence>MIYDESRFRVDVFFSPALLPQQAAIKDPYLPDARAGFSVLQNLSGAWSGVEGKSSAHTAALYGQTIVSFGESGLHGHWTLNNAGSTQLYRLHWTRDYRGRAYSVGLLQPYSGFGAFVSAPYLYGVEYRSSDNSRVDREYRLGSPVEVNMPIRGRLEILRDGGLIYSALLEAGNQLIDTTTFPDGAYEIEVRTYDEGGRIINEYREFFTKDTQLPALGEWQWSLQAGTPAEINPSSTLPDRHDEYFVQAGTARRLSNNFGIFTNLAATGEESALELGGRWILPWLEVSPSLLHAEGRNGHRLYGSLKTPYFTLGVSDTRLNDASSPANRDFSLLNSGYSNRSANISTPLLGGQLSLRYTERSRALSVNDSGFVLDSELGGANRLQTLEFRRGIFSNRFWQGNIFLSHSDADGIAFTRATVEFRCRGENWHHSARSRVEKSHSGATPFLGLSSSWNDRDRWSMVVDQQFSAELSEDQQYLRSVSRAAGLRGQASATFDWNNDARNDLRSLNYLGTFNTNLMSDGHAFAWGGESALDSAILVDIKGSEDQDFEVLVDGIRRGYARGDKISAINLPAFNTYDVTLRPLGEGFYDFEEHSEEITLYPGNVTRSDYEVESVVLVLGRILKQGHPAAGVSISIGDRRAVTDEFGIFQMQLRLPPNARTSPPLQWGDCQIAVGQQVHSEHWINLGDIELNRDYCFSEVAHASH</sequence>
<evidence type="ECO:0000259" key="1">
    <source>
        <dbReference type="Pfam" id="PF16967"/>
    </source>
</evidence>
<evidence type="ECO:0000313" key="3">
    <source>
        <dbReference type="Proteomes" id="UP000306791"/>
    </source>
</evidence>
<evidence type="ECO:0000313" key="2">
    <source>
        <dbReference type="EMBL" id="TLM80037.1"/>
    </source>
</evidence>
<name>A0ABY2UN47_9GAMM</name>
<dbReference type="Pfam" id="PF16967">
    <property type="entry name" value="TcfC"/>
    <property type="match status" value="1"/>
</dbReference>
<keyword evidence="3" id="KW-1185">Reference proteome</keyword>
<comment type="caution">
    <text evidence="2">The sequence shown here is derived from an EMBL/GenBank/DDBJ whole genome shotgun (WGS) entry which is preliminary data.</text>
</comment>
<proteinExistence type="predicted"/>
<dbReference type="InterPro" id="IPR032636">
    <property type="entry name" value="Pilus_assem_E-set-like_dom"/>
</dbReference>